<dbReference type="Proteomes" id="UP000504635">
    <property type="component" value="Unplaced"/>
</dbReference>
<feature type="signal peptide" evidence="3">
    <location>
        <begin position="1"/>
        <end position="34"/>
    </location>
</feature>
<evidence type="ECO:0000256" key="2">
    <source>
        <dbReference type="PROSITE-ProRule" id="PRU00497"/>
    </source>
</evidence>
<dbReference type="OrthoDB" id="6372059at2759"/>
<dbReference type="Pfam" id="PF00379">
    <property type="entry name" value="Chitin_bind_4"/>
    <property type="match status" value="1"/>
</dbReference>
<accession>A0A6J2XSC0</accession>
<dbReference type="KEGG" id="soy:115880453"/>
<dbReference type="GeneID" id="115880453"/>
<protein>
    <submittedName>
        <fullName evidence="5">Endocuticle structural glycoprotein SgAbd-2-like isoform X1</fullName>
    </submittedName>
</protein>
<evidence type="ECO:0000256" key="3">
    <source>
        <dbReference type="SAM" id="SignalP"/>
    </source>
</evidence>
<dbReference type="RefSeq" id="XP_030753519.1">
    <property type="nucleotide sequence ID" value="XM_030897659.1"/>
</dbReference>
<dbReference type="GO" id="GO:0008010">
    <property type="term" value="F:structural constituent of chitin-based larval cuticle"/>
    <property type="evidence" value="ECO:0007669"/>
    <property type="project" value="TreeGrafter"/>
</dbReference>
<dbReference type="InterPro" id="IPR000618">
    <property type="entry name" value="Insect_cuticle"/>
</dbReference>
<reference evidence="5" key="1">
    <citation type="submission" date="2025-08" db="UniProtKB">
        <authorList>
            <consortium name="RefSeq"/>
        </authorList>
    </citation>
    <scope>IDENTIFICATION</scope>
    <source>
        <tissue evidence="5">Gonads</tissue>
    </source>
</reference>
<keyword evidence="1 2" id="KW-0193">Cuticle</keyword>
<dbReference type="PROSITE" id="PS00233">
    <property type="entry name" value="CHIT_BIND_RR_1"/>
    <property type="match status" value="1"/>
</dbReference>
<evidence type="ECO:0000256" key="1">
    <source>
        <dbReference type="ARBA" id="ARBA00022460"/>
    </source>
</evidence>
<keyword evidence="3" id="KW-0732">Signal</keyword>
<dbReference type="PANTHER" id="PTHR10380">
    <property type="entry name" value="CUTICLE PROTEIN"/>
    <property type="match status" value="1"/>
</dbReference>
<proteinExistence type="predicted"/>
<sequence length="118" mass="13383">MALARRRGRSIADGPLHLKALITLFFCALSYTMCRPLDESRAAITRQYFDINPDGSYVYAFQTENQIFAEEQGYLKEGKYQVKEGQYQYTAPDGQIIRLVYTADENGFHPQGAHLPVG</sequence>
<keyword evidence="4" id="KW-1185">Reference proteome</keyword>
<dbReference type="InterPro" id="IPR031311">
    <property type="entry name" value="CHIT_BIND_RR_consensus"/>
</dbReference>
<dbReference type="PRINTS" id="PR00947">
    <property type="entry name" value="CUTICLE"/>
</dbReference>
<name>A0A6J2XSC0_SITOR</name>
<gene>
    <name evidence="5" type="primary">LOC115880453</name>
</gene>
<evidence type="ECO:0000313" key="4">
    <source>
        <dbReference type="Proteomes" id="UP000504635"/>
    </source>
</evidence>
<dbReference type="PANTHER" id="PTHR10380:SF241">
    <property type="entry name" value="CUTICULAR PROTEIN 47EG-RELATED"/>
    <property type="match status" value="1"/>
</dbReference>
<organism evidence="4 5">
    <name type="scientific">Sitophilus oryzae</name>
    <name type="common">Rice weevil</name>
    <name type="synonym">Curculio oryzae</name>
    <dbReference type="NCBI Taxonomy" id="7048"/>
    <lineage>
        <taxon>Eukaryota</taxon>
        <taxon>Metazoa</taxon>
        <taxon>Ecdysozoa</taxon>
        <taxon>Arthropoda</taxon>
        <taxon>Hexapoda</taxon>
        <taxon>Insecta</taxon>
        <taxon>Pterygota</taxon>
        <taxon>Neoptera</taxon>
        <taxon>Endopterygota</taxon>
        <taxon>Coleoptera</taxon>
        <taxon>Polyphaga</taxon>
        <taxon>Cucujiformia</taxon>
        <taxon>Curculionidae</taxon>
        <taxon>Dryophthorinae</taxon>
        <taxon>Sitophilus</taxon>
    </lineage>
</organism>
<dbReference type="GO" id="GO:0062129">
    <property type="term" value="C:chitin-based extracellular matrix"/>
    <property type="evidence" value="ECO:0007669"/>
    <property type="project" value="TreeGrafter"/>
</dbReference>
<dbReference type="PROSITE" id="PS51155">
    <property type="entry name" value="CHIT_BIND_RR_2"/>
    <property type="match status" value="1"/>
</dbReference>
<feature type="chain" id="PRO_5026997944" evidence="3">
    <location>
        <begin position="35"/>
        <end position="118"/>
    </location>
</feature>
<dbReference type="InterPro" id="IPR050468">
    <property type="entry name" value="Cuticle_Struct_Prot"/>
</dbReference>
<dbReference type="InParanoid" id="A0A6J2XSC0"/>
<dbReference type="AlphaFoldDB" id="A0A6J2XSC0"/>
<evidence type="ECO:0000313" key="5">
    <source>
        <dbReference type="RefSeq" id="XP_030753519.1"/>
    </source>
</evidence>